<dbReference type="Gene3D" id="3.40.710.10">
    <property type="entry name" value="DD-peptidase/beta-lactamase superfamily"/>
    <property type="match status" value="1"/>
</dbReference>
<dbReference type="Proteomes" id="UP001589810">
    <property type="component" value="Unassembled WGS sequence"/>
</dbReference>
<dbReference type="PANTHER" id="PTHR43319:SF3">
    <property type="entry name" value="BETA-LACTAMASE-RELATED DOMAIN-CONTAINING PROTEIN"/>
    <property type="match status" value="1"/>
</dbReference>
<comment type="caution">
    <text evidence="2">The sequence shown here is derived from an EMBL/GenBank/DDBJ whole genome shotgun (WGS) entry which is preliminary data.</text>
</comment>
<accession>A0ABV6N8X6</accession>
<name>A0ABV6N8X6_9PSEU</name>
<dbReference type="RefSeq" id="WP_273943924.1">
    <property type="nucleotide sequence ID" value="NZ_CP097263.1"/>
</dbReference>
<dbReference type="PANTHER" id="PTHR43319">
    <property type="entry name" value="BETA-LACTAMASE-RELATED"/>
    <property type="match status" value="1"/>
</dbReference>
<reference evidence="2 3" key="1">
    <citation type="submission" date="2024-09" db="EMBL/GenBank/DDBJ databases">
        <authorList>
            <person name="Sun Q."/>
            <person name="Mori K."/>
        </authorList>
    </citation>
    <scope>NUCLEOTIDE SEQUENCE [LARGE SCALE GENOMIC DNA]</scope>
    <source>
        <strain evidence="2 3">TBRC 1432</strain>
    </source>
</reference>
<dbReference type="GO" id="GO:0016787">
    <property type="term" value="F:hydrolase activity"/>
    <property type="evidence" value="ECO:0007669"/>
    <property type="project" value="UniProtKB-KW"/>
</dbReference>
<dbReference type="Pfam" id="PF00144">
    <property type="entry name" value="Beta-lactamase"/>
    <property type="match status" value="1"/>
</dbReference>
<keyword evidence="3" id="KW-1185">Reference proteome</keyword>
<gene>
    <name evidence="2" type="ORF">ACFFH7_43855</name>
</gene>
<sequence length="369" mass="38833">MTDFPVDGRVHEGYEQVADVFRQNFAHRDELGAAVAVVVDGRPVVDLWGGWTGPDRTTPWDRRTLTNVWSATKGLLAICALQLIESGDLEPDAPIARYWPEFAKAGKAHIPVRWLLSHRSGVTGLEQPITDADLLDWPKMIGLLAAQGPLFEPGGAIGHYSLSYGYLVGEVIRRITGLTVGEFLLANVARPLDADVHIGLSAGDLPRCSTTVEPDVIPALPAVGCAALAAFANPRLTAALANQAGWRVAEVPAANGHATAFGLATVYGCLADGSGRLLQRPTIELGRSGQGPCADLIAGLGAEFGLGFMLGFGPSPRAFGHDGFGGCTGFADPERGVGFAYVTNRMGPGLRTDPRRAALVEAVYGCLGS</sequence>
<dbReference type="InterPro" id="IPR012338">
    <property type="entry name" value="Beta-lactam/transpept-like"/>
</dbReference>
<dbReference type="InterPro" id="IPR001466">
    <property type="entry name" value="Beta-lactam-related"/>
</dbReference>
<feature type="domain" description="Beta-lactamase-related" evidence="1">
    <location>
        <begin position="21"/>
        <end position="359"/>
    </location>
</feature>
<dbReference type="EMBL" id="JBHLUD010000016">
    <property type="protein sequence ID" value="MFC0548505.1"/>
    <property type="molecule type" value="Genomic_DNA"/>
</dbReference>
<keyword evidence="2" id="KW-0378">Hydrolase</keyword>
<evidence type="ECO:0000259" key="1">
    <source>
        <dbReference type="Pfam" id="PF00144"/>
    </source>
</evidence>
<protein>
    <submittedName>
        <fullName evidence="2">Serine hydrolase domain-containing protein</fullName>
    </submittedName>
</protein>
<organism evidence="2 3">
    <name type="scientific">Kutzneria chonburiensis</name>
    <dbReference type="NCBI Taxonomy" id="1483604"/>
    <lineage>
        <taxon>Bacteria</taxon>
        <taxon>Bacillati</taxon>
        <taxon>Actinomycetota</taxon>
        <taxon>Actinomycetes</taxon>
        <taxon>Pseudonocardiales</taxon>
        <taxon>Pseudonocardiaceae</taxon>
        <taxon>Kutzneria</taxon>
    </lineage>
</organism>
<dbReference type="InterPro" id="IPR052907">
    <property type="entry name" value="Beta-lactamase/esterase"/>
</dbReference>
<evidence type="ECO:0000313" key="2">
    <source>
        <dbReference type="EMBL" id="MFC0548505.1"/>
    </source>
</evidence>
<proteinExistence type="predicted"/>
<dbReference type="SUPFAM" id="SSF56601">
    <property type="entry name" value="beta-lactamase/transpeptidase-like"/>
    <property type="match status" value="1"/>
</dbReference>
<evidence type="ECO:0000313" key="3">
    <source>
        <dbReference type="Proteomes" id="UP001589810"/>
    </source>
</evidence>